<evidence type="ECO:0000256" key="6">
    <source>
        <dbReference type="ARBA" id="ARBA00022927"/>
    </source>
</evidence>
<organism evidence="13 14">
    <name type="scientific">Pholiota conissans</name>
    <dbReference type="NCBI Taxonomy" id="109636"/>
    <lineage>
        <taxon>Eukaryota</taxon>
        <taxon>Fungi</taxon>
        <taxon>Dikarya</taxon>
        <taxon>Basidiomycota</taxon>
        <taxon>Agaricomycotina</taxon>
        <taxon>Agaricomycetes</taxon>
        <taxon>Agaricomycetidae</taxon>
        <taxon>Agaricales</taxon>
        <taxon>Agaricineae</taxon>
        <taxon>Strophariaceae</taxon>
        <taxon>Pholiota</taxon>
    </lineage>
</organism>
<dbReference type="OrthoDB" id="5970083at2759"/>
<comment type="subunit">
    <text evidence="12">Component of the PAM complex.</text>
</comment>
<keyword evidence="8 12" id="KW-1133">Transmembrane helix</keyword>
<sequence>MESCIARGLRISTRQSTLSPWKAPQVFSRVKSTIATSKVPPTPAKTTAETSADGISWPEYLRIKKSKRTWQTVVTVPCALVGLAAGGVYFGNLDTDPLKPIMGIDPFFFYGFCTVGCAGLGALIGPTIGASIWRYTHRRVLSHIDNKDHEFFRRIAKNRVDVSLQNPTQPVPDYYGEKIGSLHQYRQWLRDQSKYRRKALLPEE</sequence>
<dbReference type="AlphaFoldDB" id="A0A9P5ZBY5"/>
<keyword evidence="7" id="KW-0809">Transit peptide</keyword>
<dbReference type="InterPro" id="IPR013875">
    <property type="entry name" value="Pam17"/>
</dbReference>
<evidence type="ECO:0000256" key="9">
    <source>
        <dbReference type="ARBA" id="ARBA00023010"/>
    </source>
</evidence>
<keyword evidence="5 12" id="KW-0999">Mitochondrion inner membrane</keyword>
<dbReference type="GO" id="GO:0030150">
    <property type="term" value="P:protein import into mitochondrial matrix"/>
    <property type="evidence" value="ECO:0007669"/>
    <property type="project" value="UniProtKB-UniRule"/>
</dbReference>
<keyword evidence="10 12" id="KW-0496">Mitochondrion</keyword>
<feature type="transmembrane region" description="Helical" evidence="12">
    <location>
        <begin position="72"/>
        <end position="91"/>
    </location>
</feature>
<dbReference type="PANTHER" id="PTHR28021:SF1">
    <property type="entry name" value="PRESEQUENCE TRANSLOCATED-ASSOCIATED MOTOR SUBUNIT PAM17, MITOCHONDRIAL"/>
    <property type="match status" value="1"/>
</dbReference>
<dbReference type="GO" id="GO:0001405">
    <property type="term" value="C:PAM complex, Tim23 associated import motor"/>
    <property type="evidence" value="ECO:0007669"/>
    <property type="project" value="UniProtKB-UniRule"/>
</dbReference>
<accession>A0A9P5ZBY5</accession>
<keyword evidence="14" id="KW-1185">Reference proteome</keyword>
<evidence type="ECO:0000256" key="10">
    <source>
        <dbReference type="ARBA" id="ARBA00023128"/>
    </source>
</evidence>
<evidence type="ECO:0000256" key="5">
    <source>
        <dbReference type="ARBA" id="ARBA00022792"/>
    </source>
</evidence>
<evidence type="ECO:0000256" key="3">
    <source>
        <dbReference type="ARBA" id="ARBA00022448"/>
    </source>
</evidence>
<evidence type="ECO:0000256" key="7">
    <source>
        <dbReference type="ARBA" id="ARBA00022946"/>
    </source>
</evidence>
<evidence type="ECO:0000313" key="14">
    <source>
        <dbReference type="Proteomes" id="UP000807469"/>
    </source>
</evidence>
<evidence type="ECO:0000256" key="2">
    <source>
        <dbReference type="ARBA" id="ARBA00006837"/>
    </source>
</evidence>
<dbReference type="EMBL" id="MU155141">
    <property type="protein sequence ID" value="KAF9484637.1"/>
    <property type="molecule type" value="Genomic_DNA"/>
</dbReference>
<dbReference type="Proteomes" id="UP000807469">
    <property type="component" value="Unassembled WGS sequence"/>
</dbReference>
<comment type="function">
    <text evidence="12">Component of the PAM complex, a complex required for the translocation of transit peptide-containing proteins from the inner membrane into the mitochondrial matrix in an ATP-dependent manner.</text>
</comment>
<evidence type="ECO:0000256" key="8">
    <source>
        <dbReference type="ARBA" id="ARBA00022989"/>
    </source>
</evidence>
<comment type="subcellular location">
    <subcellularLocation>
        <location evidence="1 12">Mitochondrion inner membrane</location>
        <topology evidence="1 12">Multi-pass membrane protein</topology>
    </subcellularLocation>
</comment>
<gene>
    <name evidence="13" type="ORF">BDN70DRAFT_825068</name>
</gene>
<dbReference type="Pfam" id="PF08566">
    <property type="entry name" value="Pam17"/>
    <property type="match status" value="1"/>
</dbReference>
<evidence type="ECO:0000256" key="4">
    <source>
        <dbReference type="ARBA" id="ARBA00022692"/>
    </source>
</evidence>
<protein>
    <recommendedName>
        <fullName evidence="12">Presequence translocated-associated motor subunit PAM17</fullName>
    </recommendedName>
</protein>
<evidence type="ECO:0000313" key="13">
    <source>
        <dbReference type="EMBL" id="KAF9484637.1"/>
    </source>
</evidence>
<evidence type="ECO:0000256" key="1">
    <source>
        <dbReference type="ARBA" id="ARBA00004448"/>
    </source>
</evidence>
<evidence type="ECO:0000256" key="12">
    <source>
        <dbReference type="RuleBase" id="RU367146"/>
    </source>
</evidence>
<evidence type="ECO:0000256" key="11">
    <source>
        <dbReference type="ARBA" id="ARBA00023136"/>
    </source>
</evidence>
<keyword evidence="9 12" id="KW-0811">Translocation</keyword>
<dbReference type="PANTHER" id="PTHR28021">
    <property type="entry name" value="PRESEQUENCE TRANSLOCATED-ASSOCIATED MOTOR SUBUNIT PAM17, MITOCHONDRIAL"/>
    <property type="match status" value="1"/>
</dbReference>
<keyword evidence="4 12" id="KW-0812">Transmembrane</keyword>
<proteinExistence type="inferred from homology"/>
<keyword evidence="11 12" id="KW-0472">Membrane</keyword>
<comment type="caution">
    <text evidence="13">The sequence shown here is derived from an EMBL/GenBank/DDBJ whole genome shotgun (WGS) entry which is preliminary data.</text>
</comment>
<reference evidence="13" key="1">
    <citation type="submission" date="2020-11" db="EMBL/GenBank/DDBJ databases">
        <authorList>
            <consortium name="DOE Joint Genome Institute"/>
            <person name="Ahrendt S."/>
            <person name="Riley R."/>
            <person name="Andreopoulos W."/>
            <person name="Labutti K."/>
            <person name="Pangilinan J."/>
            <person name="Ruiz-Duenas F.J."/>
            <person name="Barrasa J.M."/>
            <person name="Sanchez-Garcia M."/>
            <person name="Camarero S."/>
            <person name="Miyauchi S."/>
            <person name="Serrano A."/>
            <person name="Linde D."/>
            <person name="Babiker R."/>
            <person name="Drula E."/>
            <person name="Ayuso-Fernandez I."/>
            <person name="Pacheco R."/>
            <person name="Padilla G."/>
            <person name="Ferreira P."/>
            <person name="Barriuso J."/>
            <person name="Kellner H."/>
            <person name="Castanera R."/>
            <person name="Alfaro M."/>
            <person name="Ramirez L."/>
            <person name="Pisabarro A.G."/>
            <person name="Kuo A."/>
            <person name="Tritt A."/>
            <person name="Lipzen A."/>
            <person name="He G."/>
            <person name="Yan M."/>
            <person name="Ng V."/>
            <person name="Cullen D."/>
            <person name="Martin F."/>
            <person name="Rosso M.-N."/>
            <person name="Henrissat B."/>
            <person name="Hibbett D."/>
            <person name="Martinez A.T."/>
            <person name="Grigoriev I.V."/>
        </authorList>
    </citation>
    <scope>NUCLEOTIDE SEQUENCE</scope>
    <source>
        <strain evidence="13">CIRM-BRFM 674</strain>
    </source>
</reference>
<comment type="similarity">
    <text evidence="2 12">Belongs to the PAM17 family.</text>
</comment>
<name>A0A9P5ZBY5_9AGAR</name>
<keyword evidence="6 12" id="KW-0653">Protein transport</keyword>
<feature type="transmembrane region" description="Helical" evidence="12">
    <location>
        <begin position="107"/>
        <end position="133"/>
    </location>
</feature>
<keyword evidence="3 12" id="KW-0813">Transport</keyword>